<dbReference type="SUPFAM" id="SSF55068">
    <property type="entry name" value="Peptide methionine sulfoxide reductase"/>
    <property type="match status" value="1"/>
</dbReference>
<comment type="caution">
    <text evidence="7">Lacks conserved residue(s) required for the propagation of feature annotation.</text>
</comment>
<gene>
    <name evidence="8" type="primary">msrA</name>
    <name evidence="7" type="synonym">msrB</name>
    <name evidence="10" type="ORF">SCARUB_04169</name>
</gene>
<dbReference type="GO" id="GO:0008113">
    <property type="term" value="F:peptide-methionine (S)-S-oxide reductase activity"/>
    <property type="evidence" value="ECO:0007669"/>
    <property type="project" value="UniProtKB-UniRule"/>
</dbReference>
<evidence type="ECO:0000256" key="1">
    <source>
        <dbReference type="ARBA" id="ARBA00023002"/>
    </source>
</evidence>
<dbReference type="GO" id="GO:0033743">
    <property type="term" value="F:peptide-methionine (R)-S-oxide reductase activity"/>
    <property type="evidence" value="ECO:0007669"/>
    <property type="project" value="UniProtKB-UniRule"/>
</dbReference>
<proteinExistence type="inferred from homology"/>
<evidence type="ECO:0000256" key="6">
    <source>
        <dbReference type="ARBA" id="ARBA00048782"/>
    </source>
</evidence>
<evidence type="ECO:0000256" key="8">
    <source>
        <dbReference type="HAMAP-Rule" id="MF_01401"/>
    </source>
</evidence>
<feature type="domain" description="MsrB" evidence="9">
    <location>
        <begin position="221"/>
        <end position="343"/>
    </location>
</feature>
<dbReference type="NCBIfam" id="TIGR00401">
    <property type="entry name" value="msrA"/>
    <property type="match status" value="1"/>
</dbReference>
<dbReference type="InterPro" id="IPR002579">
    <property type="entry name" value="Met_Sox_Rdtase_MsrB_dom"/>
</dbReference>
<dbReference type="HAMAP" id="MF_01401">
    <property type="entry name" value="MsrA"/>
    <property type="match status" value="1"/>
</dbReference>
<evidence type="ECO:0000313" key="11">
    <source>
        <dbReference type="Proteomes" id="UP000094056"/>
    </source>
</evidence>
<keyword evidence="2" id="KW-0511">Multifunctional enzyme</keyword>
<dbReference type="InterPro" id="IPR036509">
    <property type="entry name" value="Met_Sox_Rdtase_MsrA_sf"/>
</dbReference>
<feature type="active site" description="Nucleophile" evidence="7">
    <location>
        <position position="332"/>
    </location>
</feature>
<dbReference type="PATRIC" id="fig|1872076.5.peg.4981"/>
<dbReference type="PROSITE" id="PS51790">
    <property type="entry name" value="MSRB"/>
    <property type="match status" value="1"/>
</dbReference>
<comment type="caution">
    <text evidence="10">The sequence shown here is derived from an EMBL/GenBank/DDBJ whole genome shotgun (WGS) entry which is preliminary data.</text>
</comment>
<dbReference type="Pfam" id="PF01641">
    <property type="entry name" value="SelR"/>
    <property type="match status" value="1"/>
</dbReference>
<evidence type="ECO:0000256" key="7">
    <source>
        <dbReference type="HAMAP-Rule" id="MF_01400"/>
    </source>
</evidence>
<dbReference type="EC" id="1.8.4.12" evidence="7"/>
<dbReference type="PANTHER" id="PTHR43774:SF1">
    <property type="entry name" value="PEPTIDE METHIONINE SULFOXIDE REDUCTASE MSRA 2"/>
    <property type="match status" value="1"/>
</dbReference>
<dbReference type="InterPro" id="IPR002569">
    <property type="entry name" value="Met_Sox_Rdtase_MsrA_dom"/>
</dbReference>
<dbReference type="NCBIfam" id="TIGR00357">
    <property type="entry name" value="peptide-methionine (R)-S-oxide reductase MsrB"/>
    <property type="match status" value="1"/>
</dbReference>
<dbReference type="AlphaFoldDB" id="A0A1E3X4W5"/>
<sequence>MEINMLGKSIKLFFLMFVLLLIPFSLFAEIKGEKATFAGGCFWCMEHPFEKLEGVSEVISGYTGGRKENPTYEEVLAGVTLHFEAVQITYDPSKISYSELLDVFWRQIDPTDPGGQFVDRGLQYRTAIFYHNEEQKKLAEESKEQLDKSGRYDEQIVTEIIKATSFYEAEEYHQDFYKKSPRQYKAYRNGSGRDKFLERIWGKKMDTEHSSKYKKFKKPTDEELRKKLKPLQYKVTQEDGTERPFRNEYWENKKEGIYVDIVSGEPLFSSLDKFASGTGWPSFTKPLESEHIVEVEDRKFFMKRIEVRSRYADSHLGHVFDDGPQPTGLRYCINSAALRFISKEDLEKEGYGEYRKLFEK</sequence>
<accession>A0A1E3X4W5</accession>
<dbReference type="Gene3D" id="3.30.1060.10">
    <property type="entry name" value="Peptide methionine sulphoxide reductase MsrA"/>
    <property type="match status" value="1"/>
</dbReference>
<dbReference type="Gene3D" id="2.170.150.20">
    <property type="entry name" value="Peptide methionine sulfoxide reductase"/>
    <property type="match status" value="1"/>
</dbReference>
<evidence type="ECO:0000256" key="3">
    <source>
        <dbReference type="ARBA" id="ARBA00024679"/>
    </source>
</evidence>
<organism evidence="10 11">
    <name type="scientific">Candidatus Scalindua rubra</name>
    <dbReference type="NCBI Taxonomy" id="1872076"/>
    <lineage>
        <taxon>Bacteria</taxon>
        <taxon>Pseudomonadati</taxon>
        <taxon>Planctomycetota</taxon>
        <taxon>Candidatus Brocadiia</taxon>
        <taxon>Candidatus Brocadiales</taxon>
        <taxon>Candidatus Scalinduaceae</taxon>
        <taxon>Candidatus Scalindua</taxon>
    </lineage>
</organism>
<evidence type="ECO:0000259" key="9">
    <source>
        <dbReference type="PROSITE" id="PS51790"/>
    </source>
</evidence>
<dbReference type="EC" id="1.8.4.11" evidence="8"/>
<evidence type="ECO:0000256" key="5">
    <source>
        <dbReference type="ARBA" id="ARBA00048488"/>
    </source>
</evidence>
<comment type="catalytic activity">
    <reaction evidence="6 8">
        <text>[thioredoxin]-disulfide + L-methionine + H2O = L-methionine (S)-S-oxide + [thioredoxin]-dithiol</text>
        <dbReference type="Rhea" id="RHEA:19993"/>
        <dbReference type="Rhea" id="RHEA-COMP:10698"/>
        <dbReference type="Rhea" id="RHEA-COMP:10700"/>
        <dbReference type="ChEBI" id="CHEBI:15377"/>
        <dbReference type="ChEBI" id="CHEBI:29950"/>
        <dbReference type="ChEBI" id="CHEBI:50058"/>
        <dbReference type="ChEBI" id="CHEBI:57844"/>
        <dbReference type="ChEBI" id="CHEBI:58772"/>
        <dbReference type="EC" id="1.8.4.11"/>
    </reaction>
</comment>
<evidence type="ECO:0000256" key="2">
    <source>
        <dbReference type="ARBA" id="ARBA00023268"/>
    </source>
</evidence>
<dbReference type="Proteomes" id="UP000094056">
    <property type="component" value="Unassembled WGS sequence"/>
</dbReference>
<comment type="catalytic activity">
    <reaction evidence="5 7">
        <text>L-methionyl-[protein] + [thioredoxin]-disulfide + H2O = L-methionyl-(R)-S-oxide-[protein] + [thioredoxin]-dithiol</text>
        <dbReference type="Rhea" id="RHEA:24164"/>
        <dbReference type="Rhea" id="RHEA-COMP:10698"/>
        <dbReference type="Rhea" id="RHEA-COMP:10700"/>
        <dbReference type="Rhea" id="RHEA-COMP:12313"/>
        <dbReference type="Rhea" id="RHEA-COMP:12314"/>
        <dbReference type="ChEBI" id="CHEBI:15377"/>
        <dbReference type="ChEBI" id="CHEBI:16044"/>
        <dbReference type="ChEBI" id="CHEBI:29950"/>
        <dbReference type="ChEBI" id="CHEBI:45764"/>
        <dbReference type="ChEBI" id="CHEBI:50058"/>
        <dbReference type="EC" id="1.8.4.12"/>
    </reaction>
</comment>
<evidence type="ECO:0000256" key="4">
    <source>
        <dbReference type="ARBA" id="ARBA00047806"/>
    </source>
</evidence>
<dbReference type="EMBL" id="MAYW01000184">
    <property type="protein sequence ID" value="ODS30723.1"/>
    <property type="molecule type" value="Genomic_DNA"/>
</dbReference>
<comment type="similarity">
    <text evidence="7">Belongs to the MsrB Met sulfoxide reductase family.</text>
</comment>
<dbReference type="InterPro" id="IPR011057">
    <property type="entry name" value="Mss4-like_sf"/>
</dbReference>
<protein>
    <recommendedName>
        <fullName evidence="7 8">Multifunctional fusion protein</fullName>
    </recommendedName>
    <domain>
        <recommendedName>
            <fullName evidence="8">Peptide methionine sulfoxide reductase MsrA</fullName>
            <shortName evidence="8">Protein-methionine-S-oxide reductase</shortName>
            <ecNumber evidence="8">1.8.4.11</ecNumber>
        </recommendedName>
        <alternativeName>
            <fullName evidence="8">Peptide-methionine (S)-S-oxide reductase</fullName>
            <shortName evidence="8">Peptide Met(O) reductase</shortName>
        </alternativeName>
    </domain>
    <domain>
        <recommendedName>
            <fullName evidence="7">Peptide methionine sulfoxide reductase MsrB</fullName>
            <ecNumber evidence="7">1.8.4.12</ecNumber>
        </recommendedName>
        <alternativeName>
            <fullName evidence="7">Peptide-methionine (R)-S-oxide reductase</fullName>
        </alternativeName>
    </domain>
</protein>
<dbReference type="SUPFAM" id="SSF51316">
    <property type="entry name" value="Mss4-like"/>
    <property type="match status" value="1"/>
</dbReference>
<comment type="catalytic activity">
    <reaction evidence="4 8">
        <text>L-methionyl-[protein] + [thioredoxin]-disulfide + H2O = L-methionyl-(S)-S-oxide-[protein] + [thioredoxin]-dithiol</text>
        <dbReference type="Rhea" id="RHEA:14217"/>
        <dbReference type="Rhea" id="RHEA-COMP:10698"/>
        <dbReference type="Rhea" id="RHEA-COMP:10700"/>
        <dbReference type="Rhea" id="RHEA-COMP:12313"/>
        <dbReference type="Rhea" id="RHEA-COMP:12315"/>
        <dbReference type="ChEBI" id="CHEBI:15377"/>
        <dbReference type="ChEBI" id="CHEBI:16044"/>
        <dbReference type="ChEBI" id="CHEBI:29950"/>
        <dbReference type="ChEBI" id="CHEBI:44120"/>
        <dbReference type="ChEBI" id="CHEBI:50058"/>
        <dbReference type="EC" id="1.8.4.11"/>
    </reaction>
</comment>
<dbReference type="GO" id="GO:0033744">
    <property type="term" value="F:L-methionine:thioredoxin-disulfide S-oxidoreductase activity"/>
    <property type="evidence" value="ECO:0007669"/>
    <property type="project" value="RHEA"/>
</dbReference>
<comment type="similarity">
    <text evidence="8">Belongs to the MsrA Met sulfoxide reductase family.</text>
</comment>
<evidence type="ECO:0000313" key="10">
    <source>
        <dbReference type="EMBL" id="ODS30723.1"/>
    </source>
</evidence>
<name>A0A1E3X4W5_9BACT</name>
<reference evidence="10 11" key="1">
    <citation type="submission" date="2016-07" db="EMBL/GenBank/DDBJ databases">
        <title>Draft genome of Scalindua rubra, obtained from a brine-seawater interface in the Red Sea, sheds light on salt adaptation in anammox bacteria.</title>
        <authorList>
            <person name="Speth D.R."/>
            <person name="Lagkouvardos I."/>
            <person name="Wang Y."/>
            <person name="Qian P.-Y."/>
            <person name="Dutilh B.E."/>
            <person name="Jetten M.S."/>
        </authorList>
    </citation>
    <scope>NUCLEOTIDE SEQUENCE [LARGE SCALE GENOMIC DNA]</scope>
    <source>
        <strain evidence="10">BSI-1</strain>
    </source>
</reference>
<dbReference type="HAMAP" id="MF_01400">
    <property type="entry name" value="MsrB"/>
    <property type="match status" value="1"/>
</dbReference>
<keyword evidence="1 7" id="KW-0560">Oxidoreductase</keyword>
<dbReference type="PANTHER" id="PTHR43774">
    <property type="entry name" value="PEPTIDE METHIONINE SULFOXIDE REDUCTASE"/>
    <property type="match status" value="1"/>
</dbReference>
<dbReference type="Pfam" id="PF01625">
    <property type="entry name" value="PMSR"/>
    <property type="match status" value="1"/>
</dbReference>
<comment type="function">
    <text evidence="3 8">Has an important function as a repair enzyme for proteins that have been inactivated by oxidation. Catalyzes the reversible oxidation-reduction of methionine sulfoxide in proteins to methionine.</text>
</comment>
<dbReference type="FunFam" id="2.170.150.20:FF:000003">
    <property type="entry name" value="Peptide methionine sulfoxide reductase MsrB"/>
    <property type="match status" value="1"/>
</dbReference>
<dbReference type="FunFam" id="3.30.1060.10:FF:000003">
    <property type="entry name" value="Peptide methionine sulfoxide reductase MsrA"/>
    <property type="match status" value="1"/>
</dbReference>
<feature type="active site" evidence="8">
    <location>
        <position position="41"/>
    </location>
</feature>